<protein>
    <submittedName>
        <fullName evidence="2">Uncharacterized protein</fullName>
    </submittedName>
</protein>
<organism evidence="2 3">
    <name type="scientific">Sessilibacter corallicola</name>
    <dbReference type="NCBI Taxonomy" id="2904075"/>
    <lineage>
        <taxon>Bacteria</taxon>
        <taxon>Pseudomonadati</taxon>
        <taxon>Pseudomonadota</taxon>
        <taxon>Gammaproteobacteria</taxon>
        <taxon>Cellvibrionales</taxon>
        <taxon>Cellvibrionaceae</taxon>
        <taxon>Sessilibacter</taxon>
    </lineage>
</organism>
<name>A0ABQ0A5T1_9GAMM</name>
<sequence>MLSIFSKNTRSQVLIAVLMIVLVFISILLTKTLFNRAESRSGSEAQYRNVTMTDAYLKCVDRVSNEYGDELYSYAMDDLSTRYDQQHRRFLVFMNIEVLSGPKNAAESSFVSCQVSVMGAISKFDISVESDVDGGRSRRSKGNPFGFEFN</sequence>
<evidence type="ECO:0000313" key="3">
    <source>
        <dbReference type="Proteomes" id="UP001465153"/>
    </source>
</evidence>
<reference evidence="2 3" key="1">
    <citation type="submission" date="2024-04" db="EMBL/GenBank/DDBJ databases">
        <title>Draft genome sequence of Sessilibacter corallicola NBRC 116591.</title>
        <authorList>
            <person name="Miyakawa T."/>
            <person name="Kusuya Y."/>
            <person name="Miura T."/>
        </authorList>
    </citation>
    <scope>NUCLEOTIDE SEQUENCE [LARGE SCALE GENOMIC DNA]</scope>
    <source>
        <strain evidence="2 3">KU-00831-HH</strain>
    </source>
</reference>
<dbReference type="EMBL" id="BAABWN010000002">
    <property type="protein sequence ID" value="GAA6166998.1"/>
    <property type="molecule type" value="Genomic_DNA"/>
</dbReference>
<gene>
    <name evidence="2" type="ORF">NBRC116591_08080</name>
</gene>
<keyword evidence="1" id="KW-0812">Transmembrane</keyword>
<dbReference type="Proteomes" id="UP001465153">
    <property type="component" value="Unassembled WGS sequence"/>
</dbReference>
<comment type="caution">
    <text evidence="2">The sequence shown here is derived from an EMBL/GenBank/DDBJ whole genome shotgun (WGS) entry which is preliminary data.</text>
</comment>
<evidence type="ECO:0000256" key="1">
    <source>
        <dbReference type="SAM" id="Phobius"/>
    </source>
</evidence>
<feature type="transmembrane region" description="Helical" evidence="1">
    <location>
        <begin position="12"/>
        <end position="30"/>
    </location>
</feature>
<keyword evidence="1" id="KW-1133">Transmembrane helix</keyword>
<proteinExistence type="predicted"/>
<keyword evidence="3" id="KW-1185">Reference proteome</keyword>
<keyword evidence="1" id="KW-0472">Membrane</keyword>
<accession>A0ABQ0A5T1</accession>
<evidence type="ECO:0000313" key="2">
    <source>
        <dbReference type="EMBL" id="GAA6166998.1"/>
    </source>
</evidence>